<accession>A0A816MKX5</accession>
<dbReference type="Pfam" id="PF01839">
    <property type="entry name" value="FG-GAP"/>
    <property type="match status" value="1"/>
</dbReference>
<protein>
    <submittedName>
        <fullName evidence="4">Uncharacterized protein</fullName>
    </submittedName>
</protein>
<proteinExistence type="predicted"/>
<dbReference type="InterPro" id="IPR013517">
    <property type="entry name" value="FG-GAP"/>
</dbReference>
<evidence type="ECO:0000313" key="4">
    <source>
        <dbReference type="EMBL" id="CAF2004396.1"/>
    </source>
</evidence>
<evidence type="ECO:0000313" key="5">
    <source>
        <dbReference type="Proteomes" id="UP000663856"/>
    </source>
</evidence>
<organism evidence="4 5">
    <name type="scientific">Rotaria magnacalcarata</name>
    <dbReference type="NCBI Taxonomy" id="392030"/>
    <lineage>
        <taxon>Eukaryota</taxon>
        <taxon>Metazoa</taxon>
        <taxon>Spiralia</taxon>
        <taxon>Gnathifera</taxon>
        <taxon>Rotifera</taxon>
        <taxon>Eurotatoria</taxon>
        <taxon>Bdelloidea</taxon>
        <taxon>Philodinida</taxon>
        <taxon>Philodinidae</taxon>
        <taxon>Rotaria</taxon>
    </lineage>
</organism>
<evidence type="ECO:0000256" key="3">
    <source>
        <dbReference type="ARBA" id="ARBA00023180"/>
    </source>
</evidence>
<dbReference type="SUPFAM" id="SSF69318">
    <property type="entry name" value="Integrin alpha N-terminal domain"/>
    <property type="match status" value="2"/>
</dbReference>
<dbReference type="PANTHER" id="PTHR46580:SF4">
    <property type="entry name" value="ATP_GTP-BINDING PROTEIN"/>
    <property type="match status" value="1"/>
</dbReference>
<reference evidence="4" key="1">
    <citation type="submission" date="2021-02" db="EMBL/GenBank/DDBJ databases">
        <authorList>
            <person name="Nowell W R."/>
        </authorList>
    </citation>
    <scope>NUCLEOTIDE SEQUENCE</scope>
</reference>
<comment type="caution">
    <text evidence="4">The sequence shown here is derived from an EMBL/GenBank/DDBJ whole genome shotgun (WGS) entry which is preliminary data.</text>
</comment>
<keyword evidence="1" id="KW-0732">Signal</keyword>
<keyword evidence="3" id="KW-0325">Glycoprotein</keyword>
<dbReference type="Pfam" id="PF13517">
    <property type="entry name" value="FG-GAP_3"/>
    <property type="match status" value="6"/>
</dbReference>
<dbReference type="Gene3D" id="2.40.128.340">
    <property type="match status" value="1"/>
</dbReference>
<dbReference type="EMBL" id="CAJNRF010001302">
    <property type="protein sequence ID" value="CAF2004396.1"/>
    <property type="molecule type" value="Genomic_DNA"/>
</dbReference>
<name>A0A816MKX5_9BILA</name>
<dbReference type="InterPro" id="IPR028994">
    <property type="entry name" value="Integrin_alpha_N"/>
</dbReference>
<dbReference type="PANTHER" id="PTHR46580">
    <property type="entry name" value="SENSOR KINASE-RELATED"/>
    <property type="match status" value="1"/>
</dbReference>
<evidence type="ECO:0000256" key="2">
    <source>
        <dbReference type="ARBA" id="ARBA00022737"/>
    </source>
</evidence>
<dbReference type="Proteomes" id="UP000663856">
    <property type="component" value="Unassembled WGS sequence"/>
</dbReference>
<dbReference type="SMART" id="SM00191">
    <property type="entry name" value="Int_alpha"/>
    <property type="match status" value="6"/>
</dbReference>
<dbReference type="InterPro" id="IPR013519">
    <property type="entry name" value="Int_alpha_beta-p"/>
</dbReference>
<evidence type="ECO:0000256" key="1">
    <source>
        <dbReference type="ARBA" id="ARBA00022729"/>
    </source>
</evidence>
<gene>
    <name evidence="4" type="ORF">WKI299_LOCUS4928</name>
</gene>
<sequence length="746" mass="79928">MTYATGGGSDLRYTVVGDMNDDDQLDIVVANYGTNEVGILFGRGNGAFLNQMIFDAGVQSHPSCIALGYFNRDTQLDFAAAYDGTMTAEIFLGNGSGTFVRQITDGIHFVSAPLFIASGDINGDGISEIVVAYKNSDNVDLLVTYNNVSFENQMAFSTRFLPQSVAVGDFNNDSRLDIVIANSNDNNVSILLGYGNGSFQNQMTFSTGSLPQSVAVGDFNNDTQLDIVVANYGGNDVSVLLGYGNGSFQNQMTFSTGSLPQSVAVGDFNNDTRLDIVVINSYSNHANILLQYNRGFLRDEMTYATGGGSDLRYTVVGDMNDDDQLDIVVANYGTNEVGILFGRGNGAFLNQMIFDAGVQSHPSCIALGYFNRDTQLDFAAAYDGTMTAEIFLGNGSGTFVRQITDGIHFVSAPLFIASGDINGDGISEIVVAYENSDNVDLLVTYNNVSFENQMAFSTRFLPQSVAVGDFNNDSRLDIVIANSNDNNVSILLGYGNGSFQNQMTFSTGSLPQSVAVGDFNNDTQLDIVVANYVSNDVSVLLGFIIIGFMNRIALTAGHGSRPRSVVIADFNNDSRMDVAFANSGSHTIAIFFGGGNYSFSNLTTYSTGSTPVSIAVGDFNNDSRFDIVAANYDSQTVSIFLGYGNGCFTNQSIYSTGPESYPYFVAVGDFNNDTAVDIVVIAQGTNNLGIFLGYGNGTFSNVTLMPMGYGSNPFCVLIGDFNDDRKLDFAVVNKGTDSLSMFLQTC</sequence>
<dbReference type="Gene3D" id="2.30.30.100">
    <property type="match status" value="7"/>
</dbReference>
<keyword evidence="2" id="KW-0677">Repeat</keyword>
<dbReference type="AlphaFoldDB" id="A0A816MKX5"/>